<sequence length="299" mass="35026">MKDIYDLPKNVYDRLEYLEFMLRFRGWITRTELMDHFSISQTAATRDIALYREHRQNNCYLNQKNKRHEYNQTGFKPLFEVDSRSALSKLREFTYSKALGLSDSDGILSPPRLTYPDINLLPTITRAIATKSYLRADYTSVRNGASEKRLLPHAIFDNGIHWYVRAYDEERERHCSLALTRFISAEVTNKVDEAKFKTITSRDHQWNRIITLEIVPHPNDEFVKESATIEHDFGMKDGCLKVQARAIVAGYWLNLWDVDCSANHSLKDKHYQLWLRNHPALYGVDGNFIAPGYKDSYYQ</sequence>
<evidence type="ECO:0000313" key="5">
    <source>
        <dbReference type="Proteomes" id="UP000028006"/>
    </source>
</evidence>
<evidence type="ECO:0000259" key="1">
    <source>
        <dbReference type="Pfam" id="PF13280"/>
    </source>
</evidence>
<dbReference type="AlphaFoldDB" id="A0A081MYI9"/>
<dbReference type="Pfam" id="PF13280">
    <property type="entry name" value="WYL"/>
    <property type="match status" value="1"/>
</dbReference>
<proteinExistence type="predicted"/>
<protein>
    <submittedName>
        <fullName evidence="4">Uncharacterized protein</fullName>
    </submittedName>
</protein>
<organism evidence="4 5">
    <name type="scientific">Endozoicomonas montiporae</name>
    <dbReference type="NCBI Taxonomy" id="1027273"/>
    <lineage>
        <taxon>Bacteria</taxon>
        <taxon>Pseudomonadati</taxon>
        <taxon>Pseudomonadota</taxon>
        <taxon>Gammaproteobacteria</taxon>
        <taxon>Oceanospirillales</taxon>
        <taxon>Endozoicomonadaceae</taxon>
        <taxon>Endozoicomonas</taxon>
    </lineage>
</organism>
<comment type="caution">
    <text evidence="4">The sequence shown here is derived from an EMBL/GenBank/DDBJ whole genome shotgun (WGS) entry which is preliminary data.</text>
</comment>
<name>A0A081MYI9_9GAMM</name>
<dbReference type="InterPro" id="IPR016634">
    <property type="entry name" value="CapW-like"/>
</dbReference>
<dbReference type="InterPro" id="IPR026881">
    <property type="entry name" value="WYL_dom"/>
</dbReference>
<evidence type="ECO:0000313" key="4">
    <source>
        <dbReference type="EMBL" id="KEQ11262.1"/>
    </source>
</evidence>
<reference evidence="4 5" key="1">
    <citation type="submission" date="2014-06" db="EMBL/GenBank/DDBJ databases">
        <title>Whole Genome Sequences of Three Symbiotic Endozoicomonas Bacteria.</title>
        <authorList>
            <person name="Neave M.J."/>
            <person name="Apprill A."/>
            <person name="Voolstra C.R."/>
        </authorList>
    </citation>
    <scope>NUCLEOTIDE SEQUENCE [LARGE SCALE GENOMIC DNA]</scope>
    <source>
        <strain evidence="4 5">LMG 24815</strain>
    </source>
</reference>
<dbReference type="RefSeq" id="WP_034880136.1">
    <property type="nucleotide sequence ID" value="NZ_JOKG01000010.1"/>
</dbReference>
<dbReference type="InterPro" id="IPR059019">
    <property type="entry name" value="WHD_CapW"/>
</dbReference>
<accession>A0A081MYI9</accession>
<keyword evidence="5" id="KW-1185">Reference proteome</keyword>
<feature type="domain" description="DNA-binding transcriptional repressor CapW winged helix-turn-helix" evidence="3">
    <location>
        <begin position="11"/>
        <end position="79"/>
    </location>
</feature>
<dbReference type="PIRSF" id="PIRSF015558">
    <property type="entry name" value="Txn_reg_DeoR_prd"/>
    <property type="match status" value="1"/>
</dbReference>
<dbReference type="Proteomes" id="UP000028006">
    <property type="component" value="Unassembled WGS sequence"/>
</dbReference>
<feature type="domain" description="WYL" evidence="1">
    <location>
        <begin position="120"/>
        <end position="187"/>
    </location>
</feature>
<evidence type="ECO:0000259" key="2">
    <source>
        <dbReference type="Pfam" id="PF26107"/>
    </source>
</evidence>
<dbReference type="EMBL" id="JOKG01000010">
    <property type="protein sequence ID" value="KEQ11262.1"/>
    <property type="molecule type" value="Genomic_DNA"/>
</dbReference>
<evidence type="ECO:0000259" key="3">
    <source>
        <dbReference type="Pfam" id="PF26109"/>
    </source>
</evidence>
<gene>
    <name evidence="4" type="ORF">GZ77_26280</name>
</gene>
<dbReference type="InterPro" id="IPR059020">
    <property type="entry name" value="CapW_CTD"/>
</dbReference>
<dbReference type="Pfam" id="PF26109">
    <property type="entry name" value="WHD_BrxR"/>
    <property type="match status" value="1"/>
</dbReference>
<feature type="domain" description="DNA-binding transcriptional repressor CapW C-terminal dimerisation" evidence="2">
    <location>
        <begin position="209"/>
        <end position="279"/>
    </location>
</feature>
<dbReference type="eggNOG" id="COG2378">
    <property type="taxonomic scope" value="Bacteria"/>
</dbReference>
<dbReference type="Pfam" id="PF26107">
    <property type="entry name" value="BrxR_CTD"/>
    <property type="match status" value="1"/>
</dbReference>